<accession>A0A182FXG5</accession>
<evidence type="ECO:0000256" key="2">
    <source>
        <dbReference type="SAM" id="Phobius"/>
    </source>
</evidence>
<protein>
    <submittedName>
        <fullName evidence="3">Uncharacterized protein</fullName>
    </submittedName>
</protein>
<proteinExistence type="predicted"/>
<organism evidence="3 4">
    <name type="scientific">Anopheles albimanus</name>
    <name type="common">New world malaria mosquito</name>
    <dbReference type="NCBI Taxonomy" id="7167"/>
    <lineage>
        <taxon>Eukaryota</taxon>
        <taxon>Metazoa</taxon>
        <taxon>Ecdysozoa</taxon>
        <taxon>Arthropoda</taxon>
        <taxon>Hexapoda</taxon>
        <taxon>Insecta</taxon>
        <taxon>Pterygota</taxon>
        <taxon>Neoptera</taxon>
        <taxon>Endopterygota</taxon>
        <taxon>Diptera</taxon>
        <taxon>Nematocera</taxon>
        <taxon>Culicoidea</taxon>
        <taxon>Culicidae</taxon>
        <taxon>Anophelinae</taxon>
        <taxon>Anopheles</taxon>
    </lineage>
</organism>
<evidence type="ECO:0000313" key="4">
    <source>
        <dbReference type="Proteomes" id="UP000069272"/>
    </source>
</evidence>
<reference evidence="3 4" key="1">
    <citation type="journal article" date="2017" name="G3 (Bethesda)">
        <title>The Physical Genome Mapping of Anopheles albimanus Corrected Scaffold Misassemblies and Identified Interarm Rearrangements in Genus Anopheles.</title>
        <authorList>
            <person name="Artemov G.N."/>
            <person name="Peery A.N."/>
            <person name="Jiang X."/>
            <person name="Tu Z."/>
            <person name="Stegniy V.N."/>
            <person name="Sharakhova M.V."/>
            <person name="Sharakhov I.V."/>
        </authorList>
    </citation>
    <scope>NUCLEOTIDE SEQUENCE [LARGE SCALE GENOMIC DNA]</scope>
    <source>
        <strain evidence="3 4">ALBI9_A</strain>
    </source>
</reference>
<dbReference type="Proteomes" id="UP000069272">
    <property type="component" value="Chromosome 2R"/>
</dbReference>
<feature type="compositionally biased region" description="Basic and acidic residues" evidence="1">
    <location>
        <begin position="312"/>
        <end position="321"/>
    </location>
</feature>
<dbReference type="AlphaFoldDB" id="A0A182FXG5"/>
<dbReference type="VEuPathDB" id="VectorBase:AALB014336"/>
<keyword evidence="2" id="KW-0472">Membrane</keyword>
<feature type="transmembrane region" description="Helical" evidence="2">
    <location>
        <begin position="245"/>
        <end position="272"/>
    </location>
</feature>
<dbReference type="EnsemblMetazoa" id="AALB014336-RA">
    <property type="protein sequence ID" value="AALB014336-PA"/>
    <property type="gene ID" value="AALB014336"/>
</dbReference>
<feature type="region of interest" description="Disordered" evidence="1">
    <location>
        <begin position="298"/>
        <end position="341"/>
    </location>
</feature>
<reference evidence="3" key="2">
    <citation type="submission" date="2022-08" db="UniProtKB">
        <authorList>
            <consortium name="EnsemblMetazoa"/>
        </authorList>
    </citation>
    <scope>IDENTIFICATION</scope>
    <source>
        <strain evidence="3">STECLA/ALBI9_A</strain>
    </source>
</reference>
<sequence>MDVSVGEDRLSLLALSLASAAVVAGVPVLTAAALASAALPPCVCGGAPPLLLPGIVAGGDWRCRWCCFSDATAAPSLLPVPLSCGETASSFAVASSFALLPGPEAPVVASIESFASFTTPAAVDPTVSVVSMLREPGRESDILPLVSGCSAPPGAVAAAAFRSTGEDELRRFVITLPPASSSCCAAALLPPVVLMTRLFAIASPPSGGGAAGMLEAIDATTAAAGGERDLEPPLVADGSFGVFEAILLVLPLLLLLLLPLLLILTTFAVVPVPLARQKVLHRAVQQCGAYWRRYDEQQRAADRLQPQPRPPAQHDADDERLPQPPPQPLPDSATRQHWRAE</sequence>
<evidence type="ECO:0000256" key="1">
    <source>
        <dbReference type="SAM" id="MobiDB-lite"/>
    </source>
</evidence>
<keyword evidence="2" id="KW-1133">Transmembrane helix</keyword>
<evidence type="ECO:0000313" key="3">
    <source>
        <dbReference type="EnsemblMetazoa" id="AALB014336-PA"/>
    </source>
</evidence>
<keyword evidence="2" id="KW-0812">Transmembrane</keyword>
<name>A0A182FXG5_ANOAL</name>
<keyword evidence="4" id="KW-1185">Reference proteome</keyword>